<evidence type="ECO:0008006" key="4">
    <source>
        <dbReference type="Google" id="ProtNLM"/>
    </source>
</evidence>
<dbReference type="AlphaFoldDB" id="A0A5C4NGF5"/>
<organism evidence="2 3">
    <name type="scientific">Janthinobacterium lividum</name>
    <dbReference type="NCBI Taxonomy" id="29581"/>
    <lineage>
        <taxon>Bacteria</taxon>
        <taxon>Pseudomonadati</taxon>
        <taxon>Pseudomonadota</taxon>
        <taxon>Betaproteobacteria</taxon>
        <taxon>Burkholderiales</taxon>
        <taxon>Oxalobacteraceae</taxon>
        <taxon>Janthinobacterium</taxon>
    </lineage>
</organism>
<gene>
    <name evidence="2" type="ORF">FHI69_24435</name>
</gene>
<dbReference type="RefSeq" id="WP_139092304.1">
    <property type="nucleotide sequence ID" value="NZ_VDGE01000013.1"/>
</dbReference>
<evidence type="ECO:0000313" key="3">
    <source>
        <dbReference type="Proteomes" id="UP000305681"/>
    </source>
</evidence>
<dbReference type="EMBL" id="VDGE01000013">
    <property type="protein sequence ID" value="TNC73202.1"/>
    <property type="molecule type" value="Genomic_DNA"/>
</dbReference>
<feature type="signal peptide" evidence="1">
    <location>
        <begin position="1"/>
        <end position="17"/>
    </location>
</feature>
<dbReference type="Proteomes" id="UP000305681">
    <property type="component" value="Unassembled WGS sequence"/>
</dbReference>
<reference evidence="2 3" key="1">
    <citation type="submission" date="2019-06" db="EMBL/GenBank/DDBJ databases">
        <title>Genome sequence of Janthinobacterium lividum UCD_MED1.</title>
        <authorList>
            <person name="De Leon M.E."/>
            <person name="Jospin G."/>
        </authorList>
    </citation>
    <scope>NUCLEOTIDE SEQUENCE [LARGE SCALE GENOMIC DNA]</scope>
    <source>
        <strain evidence="2 3">UCD_MED1</strain>
    </source>
</reference>
<accession>A0A5C4NGF5</accession>
<sequence length="260" mass="28747">MKLILVMALLQGMTAYAGEVRSNGYTARFDERIETAPGDLHGETVGGIRLVRTSDQALVWQENTPLRPGCGNVAAVTVINDRYMALCGHLGGRHYTQKIIFTQGNSLSMVSVDQYDSPSPVRVEPNGSLAIDVLRRDLFPDQLTGPHYFHTVYRLRHDDATFGFVPSFDGDAAERYWQHYRVTRQAAPAAEVLPELLASLLAAQSGKQSICAELDTLAADLQQGRQYDAQGARTLMRRWLHKLPAIGYPAFDTQACPGRV</sequence>
<feature type="chain" id="PRO_5023035772" description="Secreted protein" evidence="1">
    <location>
        <begin position="18"/>
        <end position="260"/>
    </location>
</feature>
<evidence type="ECO:0000256" key="1">
    <source>
        <dbReference type="SAM" id="SignalP"/>
    </source>
</evidence>
<comment type="caution">
    <text evidence="2">The sequence shown here is derived from an EMBL/GenBank/DDBJ whole genome shotgun (WGS) entry which is preliminary data.</text>
</comment>
<keyword evidence="1" id="KW-0732">Signal</keyword>
<name>A0A5C4NGF5_9BURK</name>
<evidence type="ECO:0000313" key="2">
    <source>
        <dbReference type="EMBL" id="TNC73202.1"/>
    </source>
</evidence>
<proteinExistence type="predicted"/>
<protein>
    <recommendedName>
        <fullName evidence="4">Secreted protein</fullName>
    </recommendedName>
</protein>